<reference evidence="1" key="2">
    <citation type="journal article" date="2015" name="Data Brief">
        <title>Shoot transcriptome of the giant reed, Arundo donax.</title>
        <authorList>
            <person name="Barrero R.A."/>
            <person name="Guerrero F.D."/>
            <person name="Moolhuijzen P."/>
            <person name="Goolsby J.A."/>
            <person name="Tidwell J."/>
            <person name="Bellgard S.E."/>
            <person name="Bellgard M.I."/>
        </authorList>
    </citation>
    <scope>NUCLEOTIDE SEQUENCE</scope>
    <source>
        <tissue evidence="1">Shoot tissue taken approximately 20 cm above the soil surface</tissue>
    </source>
</reference>
<proteinExistence type="predicted"/>
<evidence type="ECO:0000313" key="1">
    <source>
        <dbReference type="EMBL" id="JAD58405.1"/>
    </source>
</evidence>
<sequence length="64" mass="7162">MPLGGLNLYKSLSLHTIELSVLSVIPYTNRPPEAPPLVDCQANTDRKYSKNKSQWCLANKPHRG</sequence>
<name>A0A0A9BAZ9_ARUDO</name>
<organism evidence="1">
    <name type="scientific">Arundo donax</name>
    <name type="common">Giant reed</name>
    <name type="synonym">Donax arundinaceus</name>
    <dbReference type="NCBI Taxonomy" id="35708"/>
    <lineage>
        <taxon>Eukaryota</taxon>
        <taxon>Viridiplantae</taxon>
        <taxon>Streptophyta</taxon>
        <taxon>Embryophyta</taxon>
        <taxon>Tracheophyta</taxon>
        <taxon>Spermatophyta</taxon>
        <taxon>Magnoliopsida</taxon>
        <taxon>Liliopsida</taxon>
        <taxon>Poales</taxon>
        <taxon>Poaceae</taxon>
        <taxon>PACMAD clade</taxon>
        <taxon>Arundinoideae</taxon>
        <taxon>Arundineae</taxon>
        <taxon>Arundo</taxon>
    </lineage>
</organism>
<protein>
    <submittedName>
        <fullName evidence="1">Uncharacterized protein</fullName>
    </submittedName>
</protein>
<dbReference type="EMBL" id="GBRH01239490">
    <property type="protein sequence ID" value="JAD58405.1"/>
    <property type="molecule type" value="Transcribed_RNA"/>
</dbReference>
<dbReference type="AlphaFoldDB" id="A0A0A9BAZ9"/>
<reference evidence="1" key="1">
    <citation type="submission" date="2014-09" db="EMBL/GenBank/DDBJ databases">
        <authorList>
            <person name="Magalhaes I.L.F."/>
            <person name="Oliveira U."/>
            <person name="Santos F.R."/>
            <person name="Vidigal T.H.D.A."/>
            <person name="Brescovit A.D."/>
            <person name="Santos A.J."/>
        </authorList>
    </citation>
    <scope>NUCLEOTIDE SEQUENCE</scope>
    <source>
        <tissue evidence="1">Shoot tissue taken approximately 20 cm above the soil surface</tissue>
    </source>
</reference>
<accession>A0A0A9BAZ9</accession>